<feature type="signal peptide" evidence="3">
    <location>
        <begin position="1"/>
        <end position="16"/>
    </location>
</feature>
<evidence type="ECO:0000313" key="6">
    <source>
        <dbReference type="Proteomes" id="UP000298663"/>
    </source>
</evidence>
<dbReference type="InterPro" id="IPR000742">
    <property type="entry name" value="EGF"/>
</dbReference>
<evidence type="ECO:0000256" key="1">
    <source>
        <dbReference type="PROSITE-ProRule" id="PRU00076"/>
    </source>
</evidence>
<keyword evidence="6" id="KW-1185">Reference proteome</keyword>
<dbReference type="PROSITE" id="PS01186">
    <property type="entry name" value="EGF_2"/>
    <property type="match status" value="1"/>
</dbReference>
<comment type="caution">
    <text evidence="1">Lacks conserved residue(s) required for the propagation of feature annotation.</text>
</comment>
<sequence>MVLCLAISVVVHSVPTAPTVEGTAIYELVLNAGIKFDKNLIVLLQENQSVELRCIANPDEFNLTTLMFTPPKDASVDIKTMYGGSMKSIVINPAEQSGNQGEYDCTARTKKGEFRARLFVVKVKTEQSENCTVQCHNNGACAVDAHGHQYCKCGLGWSGKFCDHSDYTDSVVQGLNTKWFVVLLIITFLLMASIAFAIFLCRKVRKHQKKIETQESVIAEHKSLIKTQSSVIEERELTIKRCNTLMRQKKVSIPEDLVRRLSFDPAEVYSVNKDQIPDRPPLLNGNSKPRYNGTARNTEETVPLKTFLV</sequence>
<proteinExistence type="predicted"/>
<evidence type="ECO:0000256" key="3">
    <source>
        <dbReference type="SAM" id="SignalP"/>
    </source>
</evidence>
<organism evidence="5 6">
    <name type="scientific">Steinernema carpocapsae</name>
    <name type="common">Entomopathogenic nematode</name>
    <dbReference type="NCBI Taxonomy" id="34508"/>
    <lineage>
        <taxon>Eukaryota</taxon>
        <taxon>Metazoa</taxon>
        <taxon>Ecdysozoa</taxon>
        <taxon>Nematoda</taxon>
        <taxon>Chromadorea</taxon>
        <taxon>Rhabditida</taxon>
        <taxon>Tylenchina</taxon>
        <taxon>Panagrolaimomorpha</taxon>
        <taxon>Strongyloidoidea</taxon>
        <taxon>Steinernematidae</taxon>
        <taxon>Steinernema</taxon>
    </lineage>
</organism>
<accession>A0A4U8V260</accession>
<feature type="domain" description="EGF-like" evidence="4">
    <location>
        <begin position="127"/>
        <end position="163"/>
    </location>
</feature>
<feature type="chain" id="PRO_5020433446" description="EGF-like domain-containing protein" evidence="3">
    <location>
        <begin position="17"/>
        <end position="309"/>
    </location>
</feature>
<feature type="transmembrane region" description="Helical" evidence="2">
    <location>
        <begin position="179"/>
        <end position="201"/>
    </location>
</feature>
<feature type="disulfide bond" evidence="1">
    <location>
        <begin position="131"/>
        <end position="141"/>
    </location>
</feature>
<dbReference type="Proteomes" id="UP000298663">
    <property type="component" value="Unassembled WGS sequence"/>
</dbReference>
<reference evidence="5 6" key="1">
    <citation type="journal article" date="2015" name="Genome Biol.">
        <title>Comparative genomics of Steinernema reveals deeply conserved gene regulatory networks.</title>
        <authorList>
            <person name="Dillman A.R."/>
            <person name="Macchietto M."/>
            <person name="Porter C.F."/>
            <person name="Rogers A."/>
            <person name="Williams B."/>
            <person name="Antoshechkin I."/>
            <person name="Lee M.M."/>
            <person name="Goodwin Z."/>
            <person name="Lu X."/>
            <person name="Lewis E.E."/>
            <person name="Goodrich-Blair H."/>
            <person name="Stock S.P."/>
            <person name="Adams B.J."/>
            <person name="Sternberg P.W."/>
            <person name="Mortazavi A."/>
        </authorList>
    </citation>
    <scope>NUCLEOTIDE SEQUENCE [LARGE SCALE GENOMIC DNA]</scope>
    <source>
        <strain evidence="5 6">ALL</strain>
    </source>
</reference>
<evidence type="ECO:0000256" key="2">
    <source>
        <dbReference type="SAM" id="Phobius"/>
    </source>
</evidence>
<keyword evidence="3" id="KW-0732">Signal</keyword>
<dbReference type="AlphaFoldDB" id="A0A4U8V260"/>
<keyword evidence="2" id="KW-1133">Transmembrane helix</keyword>
<name>A0A4U8V260_STECR</name>
<keyword evidence="2" id="KW-0472">Membrane</keyword>
<protein>
    <recommendedName>
        <fullName evidence="4">EGF-like domain-containing protein</fullName>
    </recommendedName>
</protein>
<keyword evidence="1" id="KW-1015">Disulfide bond</keyword>
<feature type="disulfide bond" evidence="1">
    <location>
        <begin position="153"/>
        <end position="162"/>
    </location>
</feature>
<dbReference type="EMBL" id="AZBU02000001">
    <property type="protein sequence ID" value="TMS39455.1"/>
    <property type="molecule type" value="Genomic_DNA"/>
</dbReference>
<reference evidence="5 6" key="2">
    <citation type="journal article" date="2019" name="G3 (Bethesda)">
        <title>Hybrid Assembly of the Genome of the Entomopathogenic Nematode Steinernema carpocapsae Identifies the X-Chromosome.</title>
        <authorList>
            <person name="Serra L."/>
            <person name="Macchietto M."/>
            <person name="Macias-Munoz A."/>
            <person name="McGill C.J."/>
            <person name="Rodriguez I.M."/>
            <person name="Rodriguez B."/>
            <person name="Murad R."/>
            <person name="Mortazavi A."/>
        </authorList>
    </citation>
    <scope>NUCLEOTIDE SEQUENCE [LARGE SCALE GENOMIC DNA]</scope>
    <source>
        <strain evidence="5 6">ALL</strain>
    </source>
</reference>
<comment type="caution">
    <text evidence="5">The sequence shown here is derived from an EMBL/GenBank/DDBJ whole genome shotgun (WGS) entry which is preliminary data.</text>
</comment>
<keyword evidence="1" id="KW-0245">EGF-like domain</keyword>
<gene>
    <name evidence="5" type="ORF">L596_005975</name>
</gene>
<keyword evidence="2" id="KW-0812">Transmembrane</keyword>
<dbReference type="Gene3D" id="2.10.25.10">
    <property type="entry name" value="Laminin"/>
    <property type="match status" value="1"/>
</dbReference>
<evidence type="ECO:0000313" key="5">
    <source>
        <dbReference type="EMBL" id="TMS39455.1"/>
    </source>
</evidence>
<evidence type="ECO:0000259" key="4">
    <source>
        <dbReference type="PROSITE" id="PS50026"/>
    </source>
</evidence>
<dbReference type="PROSITE" id="PS00022">
    <property type="entry name" value="EGF_1"/>
    <property type="match status" value="1"/>
</dbReference>
<dbReference type="PROSITE" id="PS50026">
    <property type="entry name" value="EGF_3"/>
    <property type="match status" value="1"/>
</dbReference>
<dbReference type="SUPFAM" id="SSF57196">
    <property type="entry name" value="EGF/Laminin"/>
    <property type="match status" value="1"/>
</dbReference>